<dbReference type="NCBIfam" id="TIGR02251">
    <property type="entry name" value="HIF-SF_euk"/>
    <property type="match status" value="1"/>
</dbReference>
<dbReference type="SUPFAM" id="SSF56784">
    <property type="entry name" value="HAD-like"/>
    <property type="match status" value="1"/>
</dbReference>
<reference evidence="7" key="1">
    <citation type="submission" date="2021-09" db="EMBL/GenBank/DDBJ databases">
        <authorList>
            <consortium name="AG Swart"/>
            <person name="Singh M."/>
            <person name="Singh A."/>
            <person name="Seah K."/>
            <person name="Emmerich C."/>
        </authorList>
    </citation>
    <scope>NUCLEOTIDE SEQUENCE</scope>
    <source>
        <strain evidence="7">ATCC30299</strain>
    </source>
</reference>
<dbReference type="InterPro" id="IPR004274">
    <property type="entry name" value="FCP1_dom"/>
</dbReference>
<dbReference type="InterPro" id="IPR023214">
    <property type="entry name" value="HAD_sf"/>
</dbReference>
<proteinExistence type="inferred from homology"/>
<dbReference type="InterPro" id="IPR011948">
    <property type="entry name" value="Dullard_phosphatase"/>
</dbReference>
<evidence type="ECO:0000313" key="7">
    <source>
        <dbReference type="EMBL" id="CAG9334911.1"/>
    </source>
</evidence>
<gene>
    <name evidence="7" type="ORF">BSTOLATCC_MIC62495</name>
</gene>
<keyword evidence="1" id="KW-0378">Hydrolase</keyword>
<dbReference type="GO" id="GO:0004721">
    <property type="term" value="F:phosphoprotein phosphatase activity"/>
    <property type="evidence" value="ECO:0007669"/>
    <property type="project" value="UniProtKB-KW"/>
</dbReference>
<feature type="compositionally biased region" description="Polar residues" evidence="5">
    <location>
        <begin position="41"/>
        <end position="53"/>
    </location>
</feature>
<evidence type="ECO:0000259" key="6">
    <source>
        <dbReference type="PROSITE" id="PS50969"/>
    </source>
</evidence>
<accession>A0AAU9K7B0</accession>
<dbReference type="Gene3D" id="3.40.50.1000">
    <property type="entry name" value="HAD superfamily/HAD-like"/>
    <property type="match status" value="1"/>
</dbReference>
<feature type="compositionally biased region" description="Polar residues" evidence="5">
    <location>
        <begin position="60"/>
        <end position="70"/>
    </location>
</feature>
<keyword evidence="8" id="KW-1185">Reference proteome</keyword>
<dbReference type="InterPro" id="IPR036412">
    <property type="entry name" value="HAD-like_sf"/>
</dbReference>
<dbReference type="Pfam" id="PF03031">
    <property type="entry name" value="NIF"/>
    <property type="match status" value="1"/>
</dbReference>
<name>A0AAU9K7B0_9CILI</name>
<sequence length="287" mass="33252">MMITAINPIQTFSKNFDDYNNQEDSNGTNSNFLTKTNTISPVTYKNPQQNYESPQMMESEIQNQTDESQSMDVEKQPEEQMMTPFEFFMSLPKNVPDPGHTHLPPKLRNTPKRTLVLDIDETLVHSDIEPTPNSKTMVSFMSHGRLCNVYVSYRPFLVEFLQIVSQKFEVVAFTASQKYYADQVLKSIDPQRKLIKHRLYRESCYEIKGNYIKDLRVLGRDLKDVIIVDNSILSFAFQLDNGIPILSWFNDPNDRELCNLVTLLDEINKASDIRPALKARYNLSRFS</sequence>
<dbReference type="SMART" id="SM00577">
    <property type="entry name" value="CPDc"/>
    <property type="match status" value="1"/>
</dbReference>
<protein>
    <recommendedName>
        <fullName evidence="6">FCP1 homology domain-containing protein</fullName>
    </recommendedName>
</protein>
<evidence type="ECO:0000256" key="1">
    <source>
        <dbReference type="ARBA" id="ARBA00022801"/>
    </source>
</evidence>
<dbReference type="FunFam" id="3.40.50.1000:FF:000015">
    <property type="entry name" value="CTD small phosphatase-like protein 2"/>
    <property type="match status" value="1"/>
</dbReference>
<dbReference type="PROSITE" id="PS50969">
    <property type="entry name" value="FCP1"/>
    <property type="match status" value="1"/>
</dbReference>
<dbReference type="EMBL" id="CAJZBQ010000060">
    <property type="protein sequence ID" value="CAG9334911.1"/>
    <property type="molecule type" value="Genomic_DNA"/>
</dbReference>
<feature type="domain" description="FCP1 homology" evidence="6">
    <location>
        <begin position="108"/>
        <end position="267"/>
    </location>
</feature>
<comment type="function">
    <text evidence="3">Probable phosphatase.</text>
</comment>
<dbReference type="PANTHER" id="PTHR12210">
    <property type="entry name" value="DULLARD PROTEIN PHOSPHATASE"/>
    <property type="match status" value="1"/>
</dbReference>
<feature type="region of interest" description="Disordered" evidence="5">
    <location>
        <begin position="41"/>
        <end position="70"/>
    </location>
</feature>
<comment type="similarity">
    <text evidence="4">Belongs to the CTDSPL2 family.</text>
</comment>
<organism evidence="7 8">
    <name type="scientific">Blepharisma stoltei</name>
    <dbReference type="NCBI Taxonomy" id="1481888"/>
    <lineage>
        <taxon>Eukaryota</taxon>
        <taxon>Sar</taxon>
        <taxon>Alveolata</taxon>
        <taxon>Ciliophora</taxon>
        <taxon>Postciliodesmatophora</taxon>
        <taxon>Heterotrichea</taxon>
        <taxon>Heterotrichida</taxon>
        <taxon>Blepharismidae</taxon>
        <taxon>Blepharisma</taxon>
    </lineage>
</organism>
<dbReference type="InterPro" id="IPR050365">
    <property type="entry name" value="TIM50"/>
</dbReference>
<dbReference type="Proteomes" id="UP001162131">
    <property type="component" value="Unassembled WGS sequence"/>
</dbReference>
<dbReference type="GO" id="GO:0005634">
    <property type="term" value="C:nucleus"/>
    <property type="evidence" value="ECO:0007669"/>
    <property type="project" value="UniProtKB-ARBA"/>
</dbReference>
<evidence type="ECO:0000256" key="4">
    <source>
        <dbReference type="ARBA" id="ARBA00038355"/>
    </source>
</evidence>
<dbReference type="CDD" id="cd07521">
    <property type="entry name" value="HAD_FCP1-like"/>
    <property type="match status" value="1"/>
</dbReference>
<evidence type="ECO:0000256" key="2">
    <source>
        <dbReference type="ARBA" id="ARBA00022912"/>
    </source>
</evidence>
<dbReference type="AlphaFoldDB" id="A0AAU9K7B0"/>
<evidence type="ECO:0000256" key="3">
    <source>
        <dbReference type="ARBA" id="ARBA00037324"/>
    </source>
</evidence>
<comment type="caution">
    <text evidence="7">The sequence shown here is derived from an EMBL/GenBank/DDBJ whole genome shotgun (WGS) entry which is preliminary data.</text>
</comment>
<keyword evidence="2" id="KW-0904">Protein phosphatase</keyword>
<evidence type="ECO:0000313" key="8">
    <source>
        <dbReference type="Proteomes" id="UP001162131"/>
    </source>
</evidence>
<evidence type="ECO:0000256" key="5">
    <source>
        <dbReference type="SAM" id="MobiDB-lite"/>
    </source>
</evidence>